<comment type="subcellular location">
    <subcellularLocation>
        <location evidence="1">Membrane</location>
        <topology evidence="1">Multi-pass membrane protein</topology>
    </subcellularLocation>
</comment>
<evidence type="ECO:0000256" key="7">
    <source>
        <dbReference type="ARBA" id="ARBA00023065"/>
    </source>
</evidence>
<keyword evidence="3" id="KW-0813">Transport</keyword>
<feature type="transmembrane region" description="Helical" evidence="9">
    <location>
        <begin position="6"/>
        <end position="23"/>
    </location>
</feature>
<reference evidence="11 12" key="1">
    <citation type="submission" date="2018-06" db="EMBL/GenBank/DDBJ databases">
        <title>Genomic Encyclopedia of Type Strains, Phase IV (KMG-IV): sequencing the most valuable type-strain genomes for metagenomic binning, comparative biology and taxonomic classification.</title>
        <authorList>
            <person name="Goeker M."/>
        </authorList>
    </citation>
    <scope>NUCLEOTIDE SEQUENCE [LARGE SCALE GENOMIC DNA]</scope>
    <source>
        <strain evidence="11 12">DSM 45521</strain>
    </source>
</reference>
<dbReference type="PANTHER" id="PTHR43562:SF1">
    <property type="entry name" value="NA(+)_H(+) ANTIPORTER YJBQ-RELATED"/>
    <property type="match status" value="1"/>
</dbReference>
<evidence type="ECO:0000259" key="10">
    <source>
        <dbReference type="Pfam" id="PF00999"/>
    </source>
</evidence>
<dbReference type="OrthoDB" id="9793589at2"/>
<dbReference type="Pfam" id="PF00999">
    <property type="entry name" value="Na_H_Exchanger"/>
    <property type="match status" value="1"/>
</dbReference>
<feature type="transmembrane region" description="Helical" evidence="9">
    <location>
        <begin position="149"/>
        <end position="169"/>
    </location>
</feature>
<keyword evidence="7" id="KW-0406">Ion transport</keyword>
<comment type="similarity">
    <text evidence="2">Belongs to the monovalent cation:proton antiporter 2 (CPA2) transporter (TC 2.A.37) family.</text>
</comment>
<dbReference type="Proteomes" id="UP000247591">
    <property type="component" value="Unassembled WGS sequence"/>
</dbReference>
<evidence type="ECO:0000256" key="6">
    <source>
        <dbReference type="ARBA" id="ARBA00022989"/>
    </source>
</evidence>
<comment type="caution">
    <text evidence="11">The sequence shown here is derived from an EMBL/GenBank/DDBJ whole genome shotgun (WGS) entry which is preliminary data.</text>
</comment>
<dbReference type="GO" id="GO:1902600">
    <property type="term" value="P:proton transmembrane transport"/>
    <property type="evidence" value="ECO:0007669"/>
    <property type="project" value="InterPro"/>
</dbReference>
<feature type="transmembrane region" description="Helical" evidence="9">
    <location>
        <begin position="369"/>
        <end position="389"/>
    </location>
</feature>
<sequence length="409" mass="42641">MSVDVAQSLFWIVLAAAVAPLLASTVPRRLVPEVVVLLVAGIAIGPFGFGIAELSPGIDVLQDLGLGLLFLLAGYELDQRELVGSGGRRAFITWVCCLALAFAVTFGVAQVMTIRAEVATAIALTSTAIGTLLPILDERGLIETRMGRTILNHGAIGELCPVLAMAILLGVRDAAGSLLVLVLFGMAAVVVAMLPRRMGKTDSRLAGTIRRGADTTSQTPVRLTVLLLVGLVALAATFQIDIIIGAFAAGFILRRTLPVGHEGLEMKLAGLAFGLLIPVFFVTSGMNIDVESVLGRPDLLALTIASLLLVRGLPVFISTHFEKDNGARVFDLRERAQISLYSTTGLPLIVAVTTVAVDAGPMTPSNASILVAAGAVTVLILPMIASLLGRGEVEESPSKGTEKPAAEQG</sequence>
<protein>
    <submittedName>
        <fullName evidence="11">Transporter (CPA2 family)</fullName>
    </submittedName>
</protein>
<keyword evidence="8 9" id="KW-0472">Membrane</keyword>
<proteinExistence type="inferred from homology"/>
<dbReference type="GO" id="GO:0016020">
    <property type="term" value="C:membrane"/>
    <property type="evidence" value="ECO:0007669"/>
    <property type="project" value="UniProtKB-SubCell"/>
</dbReference>
<organism evidence="11 12">
    <name type="scientific">Williamsia limnetica</name>
    <dbReference type="NCBI Taxonomy" id="882452"/>
    <lineage>
        <taxon>Bacteria</taxon>
        <taxon>Bacillati</taxon>
        <taxon>Actinomycetota</taxon>
        <taxon>Actinomycetes</taxon>
        <taxon>Mycobacteriales</taxon>
        <taxon>Nocardiaceae</taxon>
        <taxon>Williamsia</taxon>
    </lineage>
</organism>
<dbReference type="EMBL" id="QJSP01000005">
    <property type="protein sequence ID" value="PYE17886.1"/>
    <property type="molecule type" value="Genomic_DNA"/>
</dbReference>
<evidence type="ECO:0000313" key="12">
    <source>
        <dbReference type="Proteomes" id="UP000247591"/>
    </source>
</evidence>
<evidence type="ECO:0000256" key="9">
    <source>
        <dbReference type="SAM" id="Phobius"/>
    </source>
</evidence>
<gene>
    <name evidence="11" type="ORF">DFR67_10531</name>
</gene>
<dbReference type="PANTHER" id="PTHR43562">
    <property type="entry name" value="NAPA-TYPE SODIUM/HYDROGEN ANTIPORTER"/>
    <property type="match status" value="1"/>
</dbReference>
<feature type="transmembrane region" description="Helical" evidence="9">
    <location>
        <begin position="60"/>
        <end position="78"/>
    </location>
</feature>
<accession>A0A318RR44</accession>
<dbReference type="GO" id="GO:0015297">
    <property type="term" value="F:antiporter activity"/>
    <property type="evidence" value="ECO:0007669"/>
    <property type="project" value="UniProtKB-KW"/>
</dbReference>
<dbReference type="Gene3D" id="1.20.1530.20">
    <property type="match status" value="1"/>
</dbReference>
<evidence type="ECO:0000256" key="1">
    <source>
        <dbReference type="ARBA" id="ARBA00004141"/>
    </source>
</evidence>
<evidence type="ECO:0000256" key="3">
    <source>
        <dbReference type="ARBA" id="ARBA00022448"/>
    </source>
</evidence>
<feature type="transmembrane region" description="Helical" evidence="9">
    <location>
        <begin position="175"/>
        <end position="194"/>
    </location>
</feature>
<name>A0A318RR44_WILLI</name>
<dbReference type="AlphaFoldDB" id="A0A318RR44"/>
<feature type="transmembrane region" description="Helical" evidence="9">
    <location>
        <begin position="35"/>
        <end position="54"/>
    </location>
</feature>
<evidence type="ECO:0000256" key="2">
    <source>
        <dbReference type="ARBA" id="ARBA00005551"/>
    </source>
</evidence>
<feature type="transmembrane region" description="Helical" evidence="9">
    <location>
        <begin position="338"/>
        <end position="357"/>
    </location>
</feature>
<feature type="domain" description="Cation/H+ exchanger transmembrane" evidence="10">
    <location>
        <begin position="14"/>
        <end position="385"/>
    </location>
</feature>
<dbReference type="RefSeq" id="WP_110469296.1">
    <property type="nucleotide sequence ID" value="NZ_QJSP01000005.1"/>
</dbReference>
<evidence type="ECO:0000256" key="4">
    <source>
        <dbReference type="ARBA" id="ARBA00022449"/>
    </source>
</evidence>
<keyword evidence="6 9" id="KW-1133">Transmembrane helix</keyword>
<evidence type="ECO:0000256" key="8">
    <source>
        <dbReference type="ARBA" id="ARBA00023136"/>
    </source>
</evidence>
<feature type="transmembrane region" description="Helical" evidence="9">
    <location>
        <begin position="225"/>
        <end position="253"/>
    </location>
</feature>
<feature type="transmembrane region" description="Helical" evidence="9">
    <location>
        <begin position="268"/>
        <end position="287"/>
    </location>
</feature>
<feature type="transmembrane region" description="Helical" evidence="9">
    <location>
        <begin position="90"/>
        <end position="112"/>
    </location>
</feature>
<feature type="transmembrane region" description="Helical" evidence="9">
    <location>
        <begin position="118"/>
        <end position="137"/>
    </location>
</feature>
<dbReference type="InterPro" id="IPR006153">
    <property type="entry name" value="Cation/H_exchanger_TM"/>
</dbReference>
<keyword evidence="12" id="KW-1185">Reference proteome</keyword>
<keyword evidence="5 9" id="KW-0812">Transmembrane</keyword>
<dbReference type="InterPro" id="IPR038770">
    <property type="entry name" value="Na+/solute_symporter_sf"/>
</dbReference>
<keyword evidence="4" id="KW-0050">Antiport</keyword>
<evidence type="ECO:0000313" key="11">
    <source>
        <dbReference type="EMBL" id="PYE17886.1"/>
    </source>
</evidence>
<evidence type="ECO:0000256" key="5">
    <source>
        <dbReference type="ARBA" id="ARBA00022692"/>
    </source>
</evidence>